<keyword evidence="2" id="KW-1185">Reference proteome</keyword>
<comment type="caution">
    <text evidence="1">The sequence shown here is derived from an EMBL/GenBank/DDBJ whole genome shotgun (WGS) entry which is preliminary data.</text>
</comment>
<dbReference type="PANTHER" id="PTHR21771">
    <property type="entry name" value="MITOCHONDRIA-EATING PROTEIN-RELATED"/>
    <property type="match status" value="1"/>
</dbReference>
<accession>A0A1V9XBE1</accession>
<dbReference type="OrthoDB" id="6047381at2759"/>
<organism evidence="1 2">
    <name type="scientific">Tropilaelaps mercedesae</name>
    <dbReference type="NCBI Taxonomy" id="418985"/>
    <lineage>
        <taxon>Eukaryota</taxon>
        <taxon>Metazoa</taxon>
        <taxon>Ecdysozoa</taxon>
        <taxon>Arthropoda</taxon>
        <taxon>Chelicerata</taxon>
        <taxon>Arachnida</taxon>
        <taxon>Acari</taxon>
        <taxon>Parasitiformes</taxon>
        <taxon>Mesostigmata</taxon>
        <taxon>Gamasina</taxon>
        <taxon>Dermanyssoidea</taxon>
        <taxon>Laelapidae</taxon>
        <taxon>Tropilaelaps</taxon>
    </lineage>
</organism>
<evidence type="ECO:0000313" key="1">
    <source>
        <dbReference type="EMBL" id="OQR70652.1"/>
    </source>
</evidence>
<dbReference type="EMBL" id="MNPL01016785">
    <property type="protein sequence ID" value="OQR70652.1"/>
    <property type="molecule type" value="Genomic_DNA"/>
</dbReference>
<dbReference type="InParanoid" id="A0A1V9XBE1"/>
<dbReference type="PANTHER" id="PTHR21771:SF1">
    <property type="entry name" value="MITOCHONDRIA-EATING PROTEIN"/>
    <property type="match status" value="1"/>
</dbReference>
<proteinExistence type="predicted"/>
<dbReference type="GO" id="GO:0035695">
    <property type="term" value="P:mitophagy by internal vacuole formation"/>
    <property type="evidence" value="ECO:0007669"/>
    <property type="project" value="TreeGrafter"/>
</dbReference>
<evidence type="ECO:0000313" key="2">
    <source>
        <dbReference type="Proteomes" id="UP000192247"/>
    </source>
</evidence>
<dbReference type="Proteomes" id="UP000192247">
    <property type="component" value="Unassembled WGS sequence"/>
</dbReference>
<sequence length="108" mass="12546">MNLHDALKLEFERILSQYKAAVSKLEEQWLAPKMPMARSLVHGPAPTRASHQRQLSLRQSEIQERLIKNQSLLNVLHPALTTHRNLELLLAVLQRRIDFDKDVLFQVC</sequence>
<dbReference type="AlphaFoldDB" id="A0A1V9XBE1"/>
<dbReference type="GO" id="GO:0005741">
    <property type="term" value="C:mitochondrial outer membrane"/>
    <property type="evidence" value="ECO:0007669"/>
    <property type="project" value="InterPro"/>
</dbReference>
<protein>
    <submittedName>
        <fullName evidence="1">Uncharacterized protein</fullName>
    </submittedName>
</protein>
<reference evidence="1 2" key="1">
    <citation type="journal article" date="2017" name="Gigascience">
        <title>Draft genome of the honey bee ectoparasitic mite, Tropilaelaps mercedesae, is shaped by the parasitic life history.</title>
        <authorList>
            <person name="Dong X."/>
            <person name="Armstrong S.D."/>
            <person name="Xia D."/>
            <person name="Makepeace B.L."/>
            <person name="Darby A.C."/>
            <person name="Kadowaki T."/>
        </authorList>
    </citation>
    <scope>NUCLEOTIDE SEQUENCE [LARGE SCALE GENOMIC DNA]</scope>
    <source>
        <strain evidence="1">Wuxi-XJTLU</strain>
    </source>
</reference>
<gene>
    <name evidence="1" type="ORF">BIW11_11490</name>
</gene>
<dbReference type="GO" id="GO:0035694">
    <property type="term" value="P:mitochondrial protein catabolic process"/>
    <property type="evidence" value="ECO:0007669"/>
    <property type="project" value="InterPro"/>
</dbReference>
<name>A0A1V9XBE1_9ACAR</name>
<dbReference type="InterPro" id="IPR026169">
    <property type="entry name" value="MIEAP"/>
</dbReference>